<comment type="similarity">
    <text evidence="5">Belongs to the dus family.</text>
</comment>
<dbReference type="PANTHER" id="PTHR45846">
    <property type="entry name" value="TRNA-DIHYDROURIDINE(47) SYNTHASE [NAD(P)(+)]-LIKE"/>
    <property type="match status" value="1"/>
</dbReference>
<gene>
    <name evidence="9" type="ORF">EO244_04035</name>
</gene>
<evidence type="ECO:0000256" key="6">
    <source>
        <dbReference type="PIRSR" id="PIRSR006621-1"/>
    </source>
</evidence>
<comment type="function">
    <text evidence="5">Catalyzes the synthesis of 5,6-dihydrouridine (D), a modified base found in the D-loop of most tRNAs, via the reduction of the C5-C6 double bond in target uridines.</text>
</comment>
<evidence type="ECO:0000256" key="1">
    <source>
        <dbReference type="ARBA" id="ARBA00022630"/>
    </source>
</evidence>
<dbReference type="PANTHER" id="PTHR45846:SF1">
    <property type="entry name" value="TRNA-DIHYDROURIDINE(47) SYNTHASE [NAD(P)(+)]-LIKE"/>
    <property type="match status" value="1"/>
</dbReference>
<feature type="binding site" evidence="7">
    <location>
        <position position="62"/>
    </location>
    <ligand>
        <name>FMN</name>
        <dbReference type="ChEBI" id="CHEBI:58210"/>
    </ligand>
</feature>
<keyword evidence="1 5" id="KW-0285">Flavoprotein</keyword>
<keyword evidence="4 5" id="KW-0560">Oxidoreductase</keyword>
<dbReference type="Gene3D" id="3.20.20.70">
    <property type="entry name" value="Aldolase class I"/>
    <property type="match status" value="1"/>
</dbReference>
<sequence>MKIALAPLQGFTDLVFRRAFAKYIGGIDQFYTPFLVLQKGDELRTSHRREVEPNVEENLVPQFIGNSLKEFIFFRDYLIDLGYKKMNWNLGCPFPMLVKKKKGSGLLPFPDLIEEILSGGLDDRIELSVKMRIGYDSSDELGAVLSVLNQFKIAEIIVHPRLGKQLYKGEVDLKAFEQAMVLSKHPITYNGDINSLEDFQRCLEQFPSLESIMIGRGLLKDVFLAKKIKGEDISSSQERLDLLEKIHGEIYDSYDSYLSGDTQILSKLKPIWEYFASNFNNERKVYKAIKKAGSIKKYNAAVAFAFQQGAKD</sequence>
<dbReference type="InterPro" id="IPR013785">
    <property type="entry name" value="Aldolase_TIM"/>
</dbReference>
<name>A0A4Q1JQQ3_9BACT</name>
<dbReference type="EMBL" id="SAXA01000002">
    <property type="protein sequence ID" value="RXQ96806.1"/>
    <property type="molecule type" value="Genomic_DNA"/>
</dbReference>
<comment type="caution">
    <text evidence="9">The sequence shown here is derived from an EMBL/GenBank/DDBJ whole genome shotgun (WGS) entry which is preliminary data.</text>
</comment>
<evidence type="ECO:0000256" key="7">
    <source>
        <dbReference type="PIRSR" id="PIRSR006621-2"/>
    </source>
</evidence>
<accession>A0A4Q1JQQ3</accession>
<proteinExistence type="inferred from homology"/>
<dbReference type="EC" id="1.3.1.-" evidence="5"/>
<dbReference type="RefSeq" id="WP_129253176.1">
    <property type="nucleotide sequence ID" value="NZ_SAXA01000002.1"/>
</dbReference>
<keyword evidence="7" id="KW-0547">Nucleotide-binding</keyword>
<dbReference type="Pfam" id="PF01207">
    <property type="entry name" value="Dus"/>
    <property type="match status" value="1"/>
</dbReference>
<feature type="binding site" evidence="7">
    <location>
        <begin position="215"/>
        <end position="216"/>
    </location>
    <ligand>
        <name>FMN</name>
        <dbReference type="ChEBI" id="CHEBI:58210"/>
    </ligand>
</feature>
<feature type="binding site" evidence="7">
    <location>
        <position position="159"/>
    </location>
    <ligand>
        <name>FMN</name>
        <dbReference type="ChEBI" id="CHEBI:58210"/>
    </ligand>
</feature>
<dbReference type="PIRSF" id="PIRSF006621">
    <property type="entry name" value="Dus"/>
    <property type="match status" value="1"/>
</dbReference>
<dbReference type="AlphaFoldDB" id="A0A4Q1JQQ3"/>
<keyword evidence="2 5" id="KW-0288">FMN</keyword>
<feature type="binding site" evidence="7">
    <location>
        <position position="130"/>
    </location>
    <ligand>
        <name>FMN</name>
        <dbReference type="ChEBI" id="CHEBI:58210"/>
    </ligand>
</feature>
<evidence type="ECO:0000313" key="10">
    <source>
        <dbReference type="Proteomes" id="UP000289703"/>
    </source>
</evidence>
<organism evidence="9 10">
    <name type="scientific">Ancylomarina salipaludis</name>
    <dbReference type="NCBI Taxonomy" id="2501299"/>
    <lineage>
        <taxon>Bacteria</taxon>
        <taxon>Pseudomonadati</taxon>
        <taxon>Bacteroidota</taxon>
        <taxon>Bacteroidia</taxon>
        <taxon>Marinilabiliales</taxon>
        <taxon>Marinifilaceae</taxon>
        <taxon>Ancylomarina</taxon>
    </lineage>
</organism>
<dbReference type="GO" id="GO:0003723">
    <property type="term" value="F:RNA binding"/>
    <property type="evidence" value="ECO:0007669"/>
    <property type="project" value="TreeGrafter"/>
</dbReference>
<dbReference type="InterPro" id="IPR001269">
    <property type="entry name" value="DUS_fam"/>
</dbReference>
<evidence type="ECO:0000259" key="8">
    <source>
        <dbReference type="Pfam" id="PF01207"/>
    </source>
</evidence>
<dbReference type="Proteomes" id="UP000289703">
    <property type="component" value="Unassembled WGS sequence"/>
</dbReference>
<evidence type="ECO:0000256" key="2">
    <source>
        <dbReference type="ARBA" id="ARBA00022643"/>
    </source>
</evidence>
<reference evidence="9 10" key="1">
    <citation type="submission" date="2019-01" db="EMBL/GenBank/DDBJ databases">
        <title>Ancylomarina salipaludis sp. nov., isolated from a salt marsh.</title>
        <authorList>
            <person name="Yoon J.-H."/>
        </authorList>
    </citation>
    <scope>NUCLEOTIDE SEQUENCE [LARGE SCALE GENOMIC DNA]</scope>
    <source>
        <strain evidence="9 10">SHSM-M15</strain>
    </source>
</reference>
<keyword evidence="10" id="KW-1185">Reference proteome</keyword>
<dbReference type="GO" id="GO:0017150">
    <property type="term" value="F:tRNA dihydrouridine synthase activity"/>
    <property type="evidence" value="ECO:0007669"/>
    <property type="project" value="InterPro"/>
</dbReference>
<dbReference type="CDD" id="cd02801">
    <property type="entry name" value="DUS_like_FMN"/>
    <property type="match status" value="1"/>
</dbReference>
<evidence type="ECO:0000256" key="4">
    <source>
        <dbReference type="ARBA" id="ARBA00023002"/>
    </source>
</evidence>
<dbReference type="GO" id="GO:0050660">
    <property type="term" value="F:flavin adenine dinucleotide binding"/>
    <property type="evidence" value="ECO:0007669"/>
    <property type="project" value="InterPro"/>
</dbReference>
<evidence type="ECO:0000256" key="3">
    <source>
        <dbReference type="ARBA" id="ARBA00022694"/>
    </source>
</evidence>
<evidence type="ECO:0000256" key="5">
    <source>
        <dbReference type="PIRNR" id="PIRNR006621"/>
    </source>
</evidence>
<evidence type="ECO:0000313" key="9">
    <source>
        <dbReference type="EMBL" id="RXQ96806.1"/>
    </source>
</evidence>
<dbReference type="InterPro" id="IPR035587">
    <property type="entry name" value="DUS-like_FMN-bd"/>
</dbReference>
<feature type="domain" description="DUS-like FMN-binding" evidence="8">
    <location>
        <begin position="5"/>
        <end position="287"/>
    </location>
</feature>
<dbReference type="OrthoDB" id="9764501at2"/>
<comment type="cofactor">
    <cofactor evidence="5 7">
        <name>FMN</name>
        <dbReference type="ChEBI" id="CHEBI:58210"/>
    </cofactor>
</comment>
<protein>
    <recommendedName>
        <fullName evidence="5">tRNA-dihydrouridine synthase</fullName>
        <ecNumber evidence="5">1.3.1.-</ecNumber>
    </recommendedName>
</protein>
<dbReference type="SUPFAM" id="SSF51395">
    <property type="entry name" value="FMN-linked oxidoreductases"/>
    <property type="match status" value="1"/>
</dbReference>
<feature type="active site" description="Proton donor" evidence="6">
    <location>
        <position position="92"/>
    </location>
</feature>
<keyword evidence="3 5" id="KW-0819">tRNA processing</keyword>